<comment type="caution">
    <text evidence="2">The sequence shown here is derived from an EMBL/GenBank/DDBJ whole genome shotgun (WGS) entry which is preliminary data.</text>
</comment>
<accession>A0A9P1GL62</accession>
<keyword evidence="5" id="KW-1185">Reference proteome</keyword>
<dbReference type="EMBL" id="CAMXCT030006479">
    <property type="protein sequence ID" value="CAL4801979.1"/>
    <property type="molecule type" value="Genomic_DNA"/>
</dbReference>
<proteinExistence type="predicted"/>
<sequence>MVTSTRRAGYLNERDLIRQRRRDHCSLLLLFQFVPLKQLSLWLRSQELQPAPAGRGEQKRSEVITVPGVLEEEGREVPICADLQVALVDMDASVAQQLRLAGEGGESLAATFSVFAAPDGPTLVAMALSWTRSRMLSDQEAAEVWYSGDAATTAEQRPPKPRRRYRYRTSIRKAEEANNRQTALETQLVQTSSVSRALSQPLSSQVPKASASVPAVAKMMRSPVGGCAGSVAREVRSGEGDVGAVIAVLTTLKPSWRVQLRSRFRTCKLQAVQGPEAQQAELSSQSLAQQGGLSFDAVLKSMSRRMSPTSSAEKPAAELLSKRICGIYLERFGGYGQRDLGVIRYQVMTALDFLMAEKVGAAKDTVALLAVMLEQACLDSGRFEVAQILTLQEDIPALVFTNRQLASTSRARAFAPLSDQYWVTAAIAFLMELDAISTKCTELLGSHRDAAAGSPPAQPSPKSPSKKRSGKSTSRGGGGAVDHDGDCFAERFLRETTDFKTWAICLARWVLQTRPDFEANFFCRMARPAGFCRCVSTSSSISWDFLLEVALGLVSGGLSSSQRCVWFMFW</sequence>
<dbReference type="EMBL" id="CAMXCT010006479">
    <property type="protein sequence ID" value="CAI4014667.1"/>
    <property type="molecule type" value="Genomic_DNA"/>
</dbReference>
<organism evidence="2">
    <name type="scientific">Cladocopium goreaui</name>
    <dbReference type="NCBI Taxonomy" id="2562237"/>
    <lineage>
        <taxon>Eukaryota</taxon>
        <taxon>Sar</taxon>
        <taxon>Alveolata</taxon>
        <taxon>Dinophyceae</taxon>
        <taxon>Suessiales</taxon>
        <taxon>Symbiodiniaceae</taxon>
        <taxon>Cladocopium</taxon>
    </lineage>
</organism>
<gene>
    <name evidence="2" type="ORF">C1SCF055_LOCUS39555</name>
</gene>
<evidence type="ECO:0000256" key="1">
    <source>
        <dbReference type="SAM" id="MobiDB-lite"/>
    </source>
</evidence>
<dbReference type="EMBL" id="CAMXCT020006479">
    <property type="protein sequence ID" value="CAL1168042.1"/>
    <property type="molecule type" value="Genomic_DNA"/>
</dbReference>
<reference evidence="3" key="2">
    <citation type="submission" date="2024-04" db="EMBL/GenBank/DDBJ databases">
        <authorList>
            <person name="Chen Y."/>
            <person name="Shah S."/>
            <person name="Dougan E. K."/>
            <person name="Thang M."/>
            <person name="Chan C."/>
        </authorList>
    </citation>
    <scope>NUCLEOTIDE SEQUENCE [LARGE SCALE GENOMIC DNA]</scope>
</reference>
<feature type="region of interest" description="Disordered" evidence="1">
    <location>
        <begin position="448"/>
        <end position="480"/>
    </location>
</feature>
<reference evidence="2" key="1">
    <citation type="submission" date="2022-10" db="EMBL/GenBank/DDBJ databases">
        <authorList>
            <person name="Chen Y."/>
            <person name="Dougan E. K."/>
            <person name="Chan C."/>
            <person name="Rhodes N."/>
            <person name="Thang M."/>
        </authorList>
    </citation>
    <scope>NUCLEOTIDE SEQUENCE</scope>
</reference>
<dbReference type="AlphaFoldDB" id="A0A9P1GL62"/>
<evidence type="ECO:0000313" key="2">
    <source>
        <dbReference type="EMBL" id="CAI4014667.1"/>
    </source>
</evidence>
<evidence type="ECO:0000313" key="3">
    <source>
        <dbReference type="EMBL" id="CAL1168042.1"/>
    </source>
</evidence>
<evidence type="ECO:0000313" key="4">
    <source>
        <dbReference type="EMBL" id="CAL4801979.1"/>
    </source>
</evidence>
<name>A0A9P1GL62_9DINO</name>
<dbReference type="Proteomes" id="UP001152797">
    <property type="component" value="Unassembled WGS sequence"/>
</dbReference>
<protein>
    <submittedName>
        <fullName evidence="4">Phosphodiesterase</fullName>
    </submittedName>
</protein>
<evidence type="ECO:0000313" key="5">
    <source>
        <dbReference type="Proteomes" id="UP001152797"/>
    </source>
</evidence>